<feature type="compositionally biased region" description="Basic and acidic residues" evidence="4">
    <location>
        <begin position="497"/>
        <end position="515"/>
    </location>
</feature>
<dbReference type="GO" id="GO:0045292">
    <property type="term" value="P:mRNA cis splicing, via spliceosome"/>
    <property type="evidence" value="ECO:0007669"/>
    <property type="project" value="TreeGrafter"/>
</dbReference>
<dbReference type="InterPro" id="IPR005011">
    <property type="entry name" value="SNU66/SART1"/>
</dbReference>
<dbReference type="Pfam" id="PF03343">
    <property type="entry name" value="SART-1"/>
    <property type="match status" value="2"/>
</dbReference>
<feature type="region of interest" description="Disordered" evidence="4">
    <location>
        <begin position="671"/>
        <end position="690"/>
    </location>
</feature>
<dbReference type="GO" id="GO:0000481">
    <property type="term" value="P:maturation of 5S rRNA"/>
    <property type="evidence" value="ECO:0007669"/>
    <property type="project" value="TreeGrafter"/>
</dbReference>
<feature type="compositionally biased region" description="Acidic residues" evidence="4">
    <location>
        <begin position="268"/>
        <end position="278"/>
    </location>
</feature>
<sequence>MGAADDSRDAALDEMEVDGGERHRDRERRDRHRRDEKEHHGSGRRDREREKDKDDRRREKDDGKHRDRDRERERERDKDKDSKHRDRDKEPERDRGRDRDRDRAKDRERDRGKDWEKEPERERDKERERRDRDKERSRNRDKDKDRAERGDREREDREREKSRGKGRGEDDVDLSKGDEEDHKPRVDASGEAEQPATAELRDRIARAKEERLKDKKEGGILDSDDGVSEILSWVGKSRKLDEKRQAEKEKALLLARALEEQDNILADNGDDDDEEEEDKQVGDHLSGVKVLHGLDKVLEGGAVVMTLKDQSILADGDINEEADMLENIEIGEQKQRDEAYKASKKKGTYDDKFNEDSSSKKSMLSHYDDPMEDEGVTLDEGGRFTGEAEKKLEELRKRIEGGNVQKKTEDLTSTTKVSTDYFTPDEMLQFKKPKKKKSLRKKKKLDLDAIEAEAIASGLGAADRGSRNDAKRQSAREEEQKADAVKRSSAYEAAIAKAEEASRALRPEKPSKPAEEELVFGDDYEDLQKSLEQARKLALRKKEEAAGPLAVVELATATKGQEGTDTTEGDSQQSKVVITEMEEFVWGLQLNQETRKPEDDDVYMDEDDDATPSDNLVKDDTNGLAAMDEDAQAEKPVKVEEEVKPDEVIHEVAVGKGLAGALKILKERGSLNEGTDWGGRTTDKKKSKLVGVEDGPKDIRIERMDEFGRVMTPKEAFRDLSHKFHGKGPGKMKQEKRQKKYQDEMKTKRMKSSDTPLMAAEKMREAQARNQTPYLILSGNAKTSQASDANGFATVEKEQPGSLTPMLGDKKVEHFLGIKRSAKPGSLPPPVPKKPKN</sequence>
<keyword evidence="3" id="KW-0539">Nucleus</keyword>
<feature type="region of interest" description="Disordered" evidence="4">
    <location>
        <begin position="588"/>
        <end position="620"/>
    </location>
</feature>
<protein>
    <recommendedName>
        <fullName evidence="7">SART-1 family protein DOT2</fullName>
    </recommendedName>
</protein>
<gene>
    <name evidence="5" type="ORF">PVAP13_7KG349400</name>
</gene>
<feature type="compositionally biased region" description="Basic and acidic residues" evidence="4">
    <location>
        <begin position="199"/>
        <end position="219"/>
    </location>
</feature>
<comment type="similarity">
    <text evidence="2">Belongs to the SNU66/SART1 family.</text>
</comment>
<feature type="compositionally biased region" description="Basic and acidic residues" evidence="4">
    <location>
        <begin position="732"/>
        <end position="747"/>
    </location>
</feature>
<dbReference type="AlphaFoldDB" id="A0A8T0QID6"/>
<accession>A0A8T0QID6</accession>
<feature type="compositionally biased region" description="Polar residues" evidence="4">
    <location>
        <begin position="411"/>
        <end position="421"/>
    </location>
</feature>
<evidence type="ECO:0000256" key="2">
    <source>
        <dbReference type="ARBA" id="ARBA00006076"/>
    </source>
</evidence>
<name>A0A8T0QID6_PANVG</name>
<dbReference type="OrthoDB" id="5583at2759"/>
<dbReference type="GO" id="GO:0046540">
    <property type="term" value="C:U4/U6 x U5 tri-snRNP complex"/>
    <property type="evidence" value="ECO:0007669"/>
    <property type="project" value="TreeGrafter"/>
</dbReference>
<feature type="region of interest" description="Disordered" evidence="4">
    <location>
        <begin position="717"/>
        <end position="756"/>
    </location>
</feature>
<feature type="region of interest" description="Disordered" evidence="4">
    <location>
        <begin position="817"/>
        <end position="837"/>
    </location>
</feature>
<comment type="caution">
    <text evidence="5">The sequence shown here is derived from an EMBL/GenBank/DDBJ whole genome shotgun (WGS) entry which is preliminary data.</text>
</comment>
<feature type="compositionally biased region" description="Basic and acidic residues" evidence="4">
    <location>
        <begin position="331"/>
        <end position="359"/>
    </location>
</feature>
<feature type="compositionally biased region" description="Basic and acidic residues" evidence="4">
    <location>
        <begin position="19"/>
        <end position="188"/>
    </location>
</feature>
<feature type="compositionally biased region" description="Acidic residues" evidence="4">
    <location>
        <begin position="599"/>
        <end position="611"/>
    </location>
</feature>
<keyword evidence="6" id="KW-1185">Reference proteome</keyword>
<organism evidence="5 6">
    <name type="scientific">Panicum virgatum</name>
    <name type="common">Blackwell switchgrass</name>
    <dbReference type="NCBI Taxonomy" id="38727"/>
    <lineage>
        <taxon>Eukaryota</taxon>
        <taxon>Viridiplantae</taxon>
        <taxon>Streptophyta</taxon>
        <taxon>Embryophyta</taxon>
        <taxon>Tracheophyta</taxon>
        <taxon>Spermatophyta</taxon>
        <taxon>Magnoliopsida</taxon>
        <taxon>Liliopsida</taxon>
        <taxon>Poales</taxon>
        <taxon>Poaceae</taxon>
        <taxon>PACMAD clade</taxon>
        <taxon>Panicoideae</taxon>
        <taxon>Panicodae</taxon>
        <taxon>Paniceae</taxon>
        <taxon>Panicinae</taxon>
        <taxon>Panicum</taxon>
        <taxon>Panicum sect. Hiantes</taxon>
    </lineage>
</organism>
<feature type="compositionally biased region" description="Basic and acidic residues" evidence="4">
    <location>
        <begin position="380"/>
        <end position="410"/>
    </location>
</feature>
<feature type="region of interest" description="Disordered" evidence="4">
    <location>
        <begin position="1"/>
        <end position="221"/>
    </location>
</feature>
<reference evidence="5" key="1">
    <citation type="submission" date="2020-05" db="EMBL/GenBank/DDBJ databases">
        <title>WGS assembly of Panicum virgatum.</title>
        <authorList>
            <person name="Lovell J.T."/>
            <person name="Jenkins J."/>
            <person name="Shu S."/>
            <person name="Juenger T.E."/>
            <person name="Schmutz J."/>
        </authorList>
    </citation>
    <scope>NUCLEOTIDE SEQUENCE</scope>
    <source>
        <strain evidence="5">AP13</strain>
    </source>
</reference>
<dbReference type="EMBL" id="CM029049">
    <property type="protein sequence ID" value="KAG2574792.1"/>
    <property type="molecule type" value="Genomic_DNA"/>
</dbReference>
<evidence type="ECO:0000313" key="5">
    <source>
        <dbReference type="EMBL" id="KAG2574791.1"/>
    </source>
</evidence>
<evidence type="ECO:0000256" key="1">
    <source>
        <dbReference type="ARBA" id="ARBA00004123"/>
    </source>
</evidence>
<feature type="compositionally biased region" description="Pro residues" evidence="4">
    <location>
        <begin position="826"/>
        <end position="837"/>
    </location>
</feature>
<dbReference type="PANTHER" id="PTHR14152:SF5">
    <property type="entry name" value="U4_U6.U5 TRI-SNRNP-ASSOCIATED PROTEIN 1"/>
    <property type="match status" value="1"/>
</dbReference>
<feature type="region of interest" description="Disordered" evidence="4">
    <location>
        <begin position="260"/>
        <end position="284"/>
    </location>
</feature>
<proteinExistence type="inferred from homology"/>
<comment type="subcellular location">
    <subcellularLocation>
        <location evidence="1">Nucleus</location>
    </subcellularLocation>
</comment>
<evidence type="ECO:0000256" key="4">
    <source>
        <dbReference type="SAM" id="MobiDB-lite"/>
    </source>
</evidence>
<dbReference type="PANTHER" id="PTHR14152">
    <property type="entry name" value="SQUAMOUS CELL CARCINOMA ANTIGEN RECOGNISED BY CYTOTOXIC T LYMPHOCYTES"/>
    <property type="match status" value="1"/>
</dbReference>
<evidence type="ECO:0000313" key="6">
    <source>
        <dbReference type="Proteomes" id="UP000823388"/>
    </source>
</evidence>
<feature type="region of interest" description="Disordered" evidence="4">
    <location>
        <begin position="329"/>
        <end position="425"/>
    </location>
</feature>
<feature type="region of interest" description="Disordered" evidence="4">
    <location>
        <begin position="456"/>
        <end position="521"/>
    </location>
</feature>
<feature type="compositionally biased region" description="Basic and acidic residues" evidence="4">
    <location>
        <begin position="464"/>
        <end position="486"/>
    </location>
</feature>
<evidence type="ECO:0000256" key="3">
    <source>
        <dbReference type="ARBA" id="ARBA00023242"/>
    </source>
</evidence>
<dbReference type="Proteomes" id="UP000823388">
    <property type="component" value="Chromosome 7K"/>
</dbReference>
<evidence type="ECO:0008006" key="7">
    <source>
        <dbReference type="Google" id="ProtNLM"/>
    </source>
</evidence>
<dbReference type="EMBL" id="CM029049">
    <property type="protein sequence ID" value="KAG2574791.1"/>
    <property type="molecule type" value="Genomic_DNA"/>
</dbReference>
<feature type="compositionally biased region" description="Basic and acidic residues" evidence="4">
    <location>
        <begin position="1"/>
        <end position="11"/>
    </location>
</feature>